<evidence type="ECO:0000313" key="5">
    <source>
        <dbReference type="Proteomes" id="UP000480684"/>
    </source>
</evidence>
<reference evidence="4 5" key="1">
    <citation type="submission" date="2020-02" db="EMBL/GenBank/DDBJ databases">
        <authorList>
            <person name="Dziuba M."/>
            <person name="Kuznetsov B."/>
            <person name="Mardanov A."/>
            <person name="Ravin N."/>
            <person name="Grouzdev D."/>
        </authorList>
    </citation>
    <scope>NUCLEOTIDE SEQUENCE [LARGE SCALE GENOMIC DNA]</scope>
    <source>
        <strain evidence="4 5">SpK</strain>
    </source>
</reference>
<evidence type="ECO:0000259" key="3">
    <source>
        <dbReference type="PROSITE" id="PS51371"/>
    </source>
</evidence>
<dbReference type="InterPro" id="IPR051257">
    <property type="entry name" value="Diverse_CBS-Domain"/>
</dbReference>
<protein>
    <submittedName>
        <fullName evidence="4">CBS domain-containing protein</fullName>
    </submittedName>
</protein>
<dbReference type="EMBL" id="JAAIYP010000038">
    <property type="protein sequence ID" value="NFV80909.1"/>
    <property type="molecule type" value="Genomic_DNA"/>
</dbReference>
<dbReference type="Proteomes" id="UP000480684">
    <property type="component" value="Unassembled WGS sequence"/>
</dbReference>
<dbReference type="InterPro" id="IPR000644">
    <property type="entry name" value="CBS_dom"/>
</dbReference>
<dbReference type="PANTHER" id="PTHR43080:SF2">
    <property type="entry name" value="CBS DOMAIN-CONTAINING PROTEIN"/>
    <property type="match status" value="1"/>
</dbReference>
<dbReference type="SUPFAM" id="SSF54631">
    <property type="entry name" value="CBS-domain pair"/>
    <property type="match status" value="1"/>
</dbReference>
<keyword evidence="1 2" id="KW-0129">CBS domain</keyword>
<dbReference type="PANTHER" id="PTHR43080">
    <property type="entry name" value="CBS DOMAIN-CONTAINING PROTEIN CBSX3, MITOCHONDRIAL"/>
    <property type="match status" value="1"/>
</dbReference>
<proteinExistence type="predicted"/>
<dbReference type="InterPro" id="IPR046342">
    <property type="entry name" value="CBS_dom_sf"/>
</dbReference>
<dbReference type="AlphaFoldDB" id="A0A7C9UWS1"/>
<gene>
    <name evidence="4" type="ORF">G4223_12380</name>
</gene>
<feature type="domain" description="CBS" evidence="3">
    <location>
        <begin position="76"/>
        <end position="134"/>
    </location>
</feature>
<feature type="domain" description="CBS" evidence="3">
    <location>
        <begin position="10"/>
        <end position="67"/>
    </location>
</feature>
<accession>A0A7C9UWS1</accession>
<comment type="caution">
    <text evidence="4">The sequence shown here is derived from an EMBL/GenBank/DDBJ whole genome shotgun (WGS) entry which is preliminary data.</text>
</comment>
<dbReference type="SMART" id="SM00116">
    <property type="entry name" value="CBS"/>
    <property type="match status" value="2"/>
</dbReference>
<evidence type="ECO:0000313" key="4">
    <source>
        <dbReference type="EMBL" id="NFV80909.1"/>
    </source>
</evidence>
<organism evidence="4 5">
    <name type="scientific">Magnetospirillum aberrantis SpK</name>
    <dbReference type="NCBI Taxonomy" id="908842"/>
    <lineage>
        <taxon>Bacteria</taxon>
        <taxon>Pseudomonadati</taxon>
        <taxon>Pseudomonadota</taxon>
        <taxon>Alphaproteobacteria</taxon>
        <taxon>Rhodospirillales</taxon>
        <taxon>Rhodospirillaceae</taxon>
        <taxon>Magnetospirillum</taxon>
    </lineage>
</organism>
<dbReference type="PROSITE" id="PS51371">
    <property type="entry name" value="CBS"/>
    <property type="match status" value="2"/>
</dbReference>
<keyword evidence="5" id="KW-1185">Reference proteome</keyword>
<evidence type="ECO:0000256" key="2">
    <source>
        <dbReference type="PROSITE-ProRule" id="PRU00703"/>
    </source>
</evidence>
<dbReference type="Pfam" id="PF00571">
    <property type="entry name" value="CBS"/>
    <property type="match status" value="2"/>
</dbReference>
<sequence length="158" mass="16930">MRPKIVPDVVSPGDVLTLSPQSSVRDASRLMAANNVAALLVTEPGHLLGIVTERDVSARVVAAGLDPDATTLAQVMSPRPRSLAPDDSISEALELMRRHGFRHLPVLDEAGCPLAMVSVRDLYAVVQRQMEHDMLTRDAWIMGIADAWGDGDGLQDGG</sequence>
<name>A0A7C9UWS1_9PROT</name>
<dbReference type="RefSeq" id="WP_163679980.1">
    <property type="nucleotide sequence ID" value="NZ_JAAIYP010000038.1"/>
</dbReference>
<dbReference type="Gene3D" id="3.10.580.10">
    <property type="entry name" value="CBS-domain"/>
    <property type="match status" value="1"/>
</dbReference>
<evidence type="ECO:0000256" key="1">
    <source>
        <dbReference type="ARBA" id="ARBA00023122"/>
    </source>
</evidence>